<evidence type="ECO:0000313" key="3">
    <source>
        <dbReference type="EMBL" id="OHT17398.1"/>
    </source>
</evidence>
<dbReference type="PANTHER" id="PTHR46093">
    <property type="entry name" value="ACYL-COA-BINDING DOMAIN-CONTAINING PROTEIN 5"/>
    <property type="match status" value="1"/>
</dbReference>
<keyword evidence="1" id="KW-0880">Kelch repeat</keyword>
<dbReference type="VEuPathDB" id="TrichDB:TRFO_41016"/>
<dbReference type="EMBL" id="MLAK01000004">
    <property type="protein sequence ID" value="OHT17398.1"/>
    <property type="molecule type" value="Genomic_DNA"/>
</dbReference>
<evidence type="ECO:0000256" key="2">
    <source>
        <dbReference type="ARBA" id="ARBA00022737"/>
    </source>
</evidence>
<dbReference type="InterPro" id="IPR015915">
    <property type="entry name" value="Kelch-typ_b-propeller"/>
</dbReference>
<name>A0A1J4L623_9EUKA</name>
<dbReference type="Pfam" id="PF24681">
    <property type="entry name" value="Kelch_KLHDC2_KLHL20_DRC7"/>
    <property type="match status" value="1"/>
</dbReference>
<gene>
    <name evidence="3" type="ORF">TRFO_41016</name>
</gene>
<proteinExistence type="predicted"/>
<dbReference type="OrthoDB" id="10251809at2759"/>
<protein>
    <submittedName>
        <fullName evidence="3">Kelch motif family protein</fullName>
    </submittedName>
</protein>
<dbReference type="Gene3D" id="2.120.10.80">
    <property type="entry name" value="Kelch-type beta propeller"/>
    <property type="match status" value="1"/>
</dbReference>
<dbReference type="AlphaFoldDB" id="A0A1J4L623"/>
<comment type="caution">
    <text evidence="3">The sequence shown here is derived from an EMBL/GenBank/DDBJ whole genome shotgun (WGS) entry which is preliminary data.</text>
</comment>
<reference evidence="3" key="1">
    <citation type="submission" date="2016-10" db="EMBL/GenBank/DDBJ databases">
        <authorList>
            <person name="Benchimol M."/>
            <person name="Almeida L.G."/>
            <person name="Vasconcelos A.T."/>
            <person name="Perreira-Neves A."/>
            <person name="Rosa I.A."/>
            <person name="Tasca T."/>
            <person name="Bogo M.R."/>
            <person name="de Souza W."/>
        </authorList>
    </citation>
    <scope>NUCLEOTIDE SEQUENCE [LARGE SCALE GENOMIC DNA]</scope>
    <source>
        <strain evidence="3">K</strain>
    </source>
</reference>
<organism evidence="3 4">
    <name type="scientific">Tritrichomonas foetus</name>
    <dbReference type="NCBI Taxonomy" id="1144522"/>
    <lineage>
        <taxon>Eukaryota</taxon>
        <taxon>Metamonada</taxon>
        <taxon>Parabasalia</taxon>
        <taxon>Tritrichomonadida</taxon>
        <taxon>Tritrichomonadidae</taxon>
        <taxon>Tritrichomonas</taxon>
    </lineage>
</organism>
<evidence type="ECO:0000313" key="4">
    <source>
        <dbReference type="Proteomes" id="UP000179807"/>
    </source>
</evidence>
<dbReference type="GeneID" id="94848242"/>
<accession>A0A1J4L623</accession>
<keyword evidence="4" id="KW-1185">Reference proteome</keyword>
<keyword evidence="2" id="KW-0677">Repeat</keyword>
<dbReference type="RefSeq" id="XP_068370534.1">
    <property type="nucleotide sequence ID" value="XM_068513538.1"/>
</dbReference>
<sequence length="405" mass="46115">MGATHSDHSELIIHDIYDVNVRLGYGRMSAVTDDKMLIKPITKCKSVYNKSHFIPPFSGIWSIDRTIGESPKARMNHFTITSSIQTPGVSSSSSHAGKDEKVDYAYIGCGIDKDGNLLNDLWKFDLKSYEWEKILTHGDSFSNRRGVSATLFLDYIVVFGGYNGKDYLNDIFTINIQNGYIQAIKTTGDTPDPRCNAFLAIHNMKLFVWGGHSDDNKKPTDLSILDLNTKEWTRKNLNIGGRTMIPLVQVNNFIFSYGGSKMESMIRIDLDNEKSELLQGRGSPPLADVVGASMIKVDDCLFYFGGQNKSNWTLMYAYCIKRNWWFVFFIRPDGETVTYKDGKFNKISLFLIPRLHSFSMTYSPYKREIVGFLGYPFHDPKSIFKVNVTEALSFCHLRDDMLQLF</sequence>
<dbReference type="Proteomes" id="UP000179807">
    <property type="component" value="Unassembled WGS sequence"/>
</dbReference>
<dbReference type="SUPFAM" id="SSF117281">
    <property type="entry name" value="Kelch motif"/>
    <property type="match status" value="1"/>
</dbReference>
<dbReference type="PANTHER" id="PTHR46093:SF18">
    <property type="entry name" value="FIBRONECTIN TYPE-III DOMAIN-CONTAINING PROTEIN"/>
    <property type="match status" value="1"/>
</dbReference>
<evidence type="ECO:0000256" key="1">
    <source>
        <dbReference type="ARBA" id="ARBA00022441"/>
    </source>
</evidence>